<keyword evidence="1" id="KW-0812">Transmembrane</keyword>
<gene>
    <name evidence="2" type="ORF">B2A_11691</name>
</gene>
<protein>
    <submittedName>
        <fullName evidence="2">Peptidase M48 Ste24p</fullName>
    </submittedName>
</protein>
<keyword evidence="1" id="KW-0472">Membrane</keyword>
<name>T1AAM8_9ZZZZ</name>
<feature type="transmembrane region" description="Helical" evidence="1">
    <location>
        <begin position="12"/>
        <end position="36"/>
    </location>
</feature>
<accession>T1AAM8</accession>
<comment type="caution">
    <text evidence="2">The sequence shown here is derived from an EMBL/GenBank/DDBJ whole genome shotgun (WGS) entry which is preliminary data.</text>
</comment>
<feature type="non-terminal residue" evidence="2">
    <location>
        <position position="85"/>
    </location>
</feature>
<feature type="transmembrane region" description="Helical" evidence="1">
    <location>
        <begin position="42"/>
        <end position="59"/>
    </location>
</feature>
<organism evidence="2">
    <name type="scientific">mine drainage metagenome</name>
    <dbReference type="NCBI Taxonomy" id="410659"/>
    <lineage>
        <taxon>unclassified sequences</taxon>
        <taxon>metagenomes</taxon>
        <taxon>ecological metagenomes</taxon>
    </lineage>
</organism>
<keyword evidence="1" id="KW-1133">Transmembrane helix</keyword>
<sequence>MSRNTKFQVDHGLTARMVTTMFLLGLVYAVAVAAALVAGAQIMLVVVIAAVFLVVQFFFSDRIALWSMKGEIVSPAQAPQLHAIV</sequence>
<dbReference type="AlphaFoldDB" id="T1AAM8"/>
<proteinExistence type="predicted"/>
<evidence type="ECO:0000256" key="1">
    <source>
        <dbReference type="SAM" id="Phobius"/>
    </source>
</evidence>
<evidence type="ECO:0000313" key="2">
    <source>
        <dbReference type="EMBL" id="EQD37964.1"/>
    </source>
</evidence>
<dbReference type="EMBL" id="AUZZ01008445">
    <property type="protein sequence ID" value="EQD37964.1"/>
    <property type="molecule type" value="Genomic_DNA"/>
</dbReference>
<reference evidence="2" key="1">
    <citation type="submission" date="2013-08" db="EMBL/GenBank/DDBJ databases">
        <authorList>
            <person name="Mendez C."/>
            <person name="Richter M."/>
            <person name="Ferrer M."/>
            <person name="Sanchez J."/>
        </authorList>
    </citation>
    <scope>NUCLEOTIDE SEQUENCE</scope>
</reference>
<reference evidence="2" key="2">
    <citation type="journal article" date="2014" name="ISME J.">
        <title>Microbial stratification in low pH oxic and suboxic macroscopic growths along an acid mine drainage.</title>
        <authorList>
            <person name="Mendez-Garcia C."/>
            <person name="Mesa V."/>
            <person name="Sprenger R.R."/>
            <person name="Richter M."/>
            <person name="Diez M.S."/>
            <person name="Solano J."/>
            <person name="Bargiela R."/>
            <person name="Golyshina O.V."/>
            <person name="Manteca A."/>
            <person name="Ramos J.L."/>
            <person name="Gallego J.R."/>
            <person name="Llorente I."/>
            <person name="Martins Dos Santos V.A."/>
            <person name="Jensen O.N."/>
            <person name="Pelaez A.I."/>
            <person name="Sanchez J."/>
            <person name="Ferrer M."/>
        </authorList>
    </citation>
    <scope>NUCLEOTIDE SEQUENCE</scope>
</reference>